<sequence>MKINLLYRDEKTIGVRLERYGVEEREGIRSIPGRKWVPDGKIWTIPYSIVAVESLLEAYRSCKFECDERLNKELPYIREWLDQRGAQANAVPSSSERGEWNPDRRKELRDALVARGYSSKTIKAYISQTERFFAGLQGTEASINDATVQKYALALLEKGLSHAYVNQAISALKFYFRHVLKQLKSAAMFVRKRRVNCRMCSP</sequence>
<keyword evidence="1 2" id="KW-0238">DNA-binding</keyword>
<reference evidence="4 5" key="1">
    <citation type="submission" date="2017-03" db="EMBL/GenBank/DDBJ databases">
        <title>Complete genome sequence of Paenibacillus Kribbensis producing bioflocculants.</title>
        <authorList>
            <person name="Lee H.-G."/>
            <person name="Oh H.-M."/>
        </authorList>
    </citation>
    <scope>NUCLEOTIDE SEQUENCE [LARGE SCALE GENOMIC DNA]</scope>
    <source>
        <strain evidence="4 5">AM49</strain>
    </source>
</reference>
<dbReference type="Gene3D" id="1.10.150.130">
    <property type="match status" value="1"/>
</dbReference>
<evidence type="ECO:0000313" key="4">
    <source>
        <dbReference type="EMBL" id="ASR46564.1"/>
    </source>
</evidence>
<dbReference type="GO" id="GO:0015074">
    <property type="term" value="P:DNA integration"/>
    <property type="evidence" value="ECO:0007669"/>
    <property type="project" value="InterPro"/>
</dbReference>
<dbReference type="KEGG" id="pkb:B4V02_07685"/>
<protein>
    <recommendedName>
        <fullName evidence="3">Core-binding (CB) domain-containing protein</fullName>
    </recommendedName>
</protein>
<evidence type="ECO:0000256" key="1">
    <source>
        <dbReference type="ARBA" id="ARBA00023125"/>
    </source>
</evidence>
<dbReference type="InterPro" id="IPR010998">
    <property type="entry name" value="Integrase_recombinase_N"/>
</dbReference>
<gene>
    <name evidence="4" type="ORF">B4V02_07685</name>
</gene>
<organism evidence="4 5">
    <name type="scientific">Paenibacillus kribbensis</name>
    <dbReference type="NCBI Taxonomy" id="172713"/>
    <lineage>
        <taxon>Bacteria</taxon>
        <taxon>Bacillati</taxon>
        <taxon>Bacillota</taxon>
        <taxon>Bacilli</taxon>
        <taxon>Bacillales</taxon>
        <taxon>Paenibacillaceae</taxon>
        <taxon>Paenibacillus</taxon>
    </lineage>
</organism>
<dbReference type="InterPro" id="IPR044068">
    <property type="entry name" value="CB"/>
</dbReference>
<dbReference type="InterPro" id="IPR004107">
    <property type="entry name" value="Integrase_SAM-like_N"/>
</dbReference>
<dbReference type="AlphaFoldDB" id="A0A222WKT5"/>
<keyword evidence="5" id="KW-1185">Reference proteome</keyword>
<dbReference type="PROSITE" id="PS51900">
    <property type="entry name" value="CB"/>
    <property type="match status" value="1"/>
</dbReference>
<dbReference type="GO" id="GO:0003677">
    <property type="term" value="F:DNA binding"/>
    <property type="evidence" value="ECO:0007669"/>
    <property type="project" value="UniProtKB-UniRule"/>
</dbReference>
<dbReference type="RefSeq" id="WP_279628265.1">
    <property type="nucleotide sequence ID" value="NZ_CP020028.1"/>
</dbReference>
<feature type="domain" description="Core-binding (CB)" evidence="3">
    <location>
        <begin position="71"/>
        <end position="180"/>
    </location>
</feature>
<proteinExistence type="predicted"/>
<evidence type="ECO:0000313" key="5">
    <source>
        <dbReference type="Proteomes" id="UP000214666"/>
    </source>
</evidence>
<dbReference type="Pfam" id="PF13495">
    <property type="entry name" value="Phage_int_SAM_4"/>
    <property type="match status" value="1"/>
</dbReference>
<dbReference type="Proteomes" id="UP000214666">
    <property type="component" value="Chromosome"/>
</dbReference>
<dbReference type="SUPFAM" id="SSF47823">
    <property type="entry name" value="lambda integrase-like, N-terminal domain"/>
    <property type="match status" value="1"/>
</dbReference>
<evidence type="ECO:0000259" key="3">
    <source>
        <dbReference type="PROSITE" id="PS51900"/>
    </source>
</evidence>
<accession>A0A222WKT5</accession>
<dbReference type="EMBL" id="CP020028">
    <property type="protein sequence ID" value="ASR46564.1"/>
    <property type="molecule type" value="Genomic_DNA"/>
</dbReference>
<name>A0A222WKT5_9BACL</name>
<evidence type="ECO:0000256" key="2">
    <source>
        <dbReference type="PROSITE-ProRule" id="PRU01248"/>
    </source>
</evidence>